<proteinExistence type="predicted"/>
<comment type="caution">
    <text evidence="1">The sequence shown here is derived from an EMBL/GenBank/DDBJ whole genome shotgun (WGS) entry which is preliminary data.</text>
</comment>
<reference evidence="1 2" key="1">
    <citation type="journal article" date="2020" name="Microb. Genom.">
        <title>Genetic diversity of clinical and environmental Mucorales isolates obtained from an investigation of mucormycosis cases among solid organ transplant recipients.</title>
        <authorList>
            <person name="Nguyen M.H."/>
            <person name="Kaul D."/>
            <person name="Muto C."/>
            <person name="Cheng S.J."/>
            <person name="Richter R.A."/>
            <person name="Bruno V.M."/>
            <person name="Liu G."/>
            <person name="Beyhan S."/>
            <person name="Sundermann A.J."/>
            <person name="Mounaud S."/>
            <person name="Pasculle A.W."/>
            <person name="Nierman W.C."/>
            <person name="Driscoll E."/>
            <person name="Cumbie R."/>
            <person name="Clancy C.J."/>
            <person name="Dupont C.L."/>
        </authorList>
    </citation>
    <scope>NUCLEOTIDE SEQUENCE [LARGE SCALE GENOMIC DNA]</scope>
    <source>
        <strain evidence="1 2">GL24</strain>
    </source>
</reference>
<evidence type="ECO:0000313" key="1">
    <source>
        <dbReference type="EMBL" id="KAG1573452.1"/>
    </source>
</evidence>
<name>A0A9P6Z9Z9_9FUNG</name>
<dbReference type="AlphaFoldDB" id="A0A9P6Z9Z9"/>
<evidence type="ECO:0000313" key="2">
    <source>
        <dbReference type="Proteomes" id="UP000740926"/>
    </source>
</evidence>
<sequence>MFRLIKLIFRSYIKEQKAVYEITKRLFDGSIKYSNNGSIGENKQYRDNRSKKITFPPEDNKLTIPYKKRTIAYDDGSFSGPMEGKFPTPTSRITDTIKKMSKDLQGKPELIYIAGSFTSQMYNQCKIKSFANVTLAGSKLKVHAVPK</sequence>
<keyword evidence="2" id="KW-1185">Reference proteome</keyword>
<accession>A0A9P6Z9Z9</accession>
<dbReference type="EMBL" id="JAANIU010000283">
    <property type="protein sequence ID" value="KAG1573452.1"/>
    <property type="molecule type" value="Genomic_DNA"/>
</dbReference>
<organism evidence="1 2">
    <name type="scientific">Rhizopus delemar</name>
    <dbReference type="NCBI Taxonomy" id="936053"/>
    <lineage>
        <taxon>Eukaryota</taxon>
        <taxon>Fungi</taxon>
        <taxon>Fungi incertae sedis</taxon>
        <taxon>Mucoromycota</taxon>
        <taxon>Mucoromycotina</taxon>
        <taxon>Mucoromycetes</taxon>
        <taxon>Mucorales</taxon>
        <taxon>Mucorineae</taxon>
        <taxon>Rhizopodaceae</taxon>
        <taxon>Rhizopus</taxon>
    </lineage>
</organism>
<gene>
    <name evidence="1" type="ORF">G6F50_002840</name>
</gene>
<protein>
    <submittedName>
        <fullName evidence="1">Uncharacterized protein</fullName>
    </submittedName>
</protein>
<dbReference type="Proteomes" id="UP000740926">
    <property type="component" value="Unassembled WGS sequence"/>
</dbReference>